<evidence type="ECO:0000259" key="7">
    <source>
        <dbReference type="PROSITE" id="PS50157"/>
    </source>
</evidence>
<dbReference type="InterPro" id="IPR013087">
    <property type="entry name" value="Znf_C2H2_type"/>
</dbReference>
<feature type="non-terminal residue" evidence="8">
    <location>
        <position position="1358"/>
    </location>
</feature>
<feature type="compositionally biased region" description="Polar residues" evidence="6">
    <location>
        <begin position="1"/>
        <end position="13"/>
    </location>
</feature>
<feature type="compositionally biased region" description="Basic residues" evidence="6">
    <location>
        <begin position="369"/>
        <end position="379"/>
    </location>
</feature>
<dbReference type="Pfam" id="PF13912">
    <property type="entry name" value="zf-C2H2_6"/>
    <property type="match status" value="1"/>
</dbReference>
<accession>A0A7L2CJ55</accession>
<keyword evidence="3 5" id="KW-0863">Zinc-finger</keyword>
<dbReference type="FunFam" id="3.30.160.60:FF:004444">
    <property type="match status" value="1"/>
</dbReference>
<feature type="domain" description="C2H2-type" evidence="7">
    <location>
        <begin position="486"/>
        <end position="513"/>
    </location>
</feature>
<dbReference type="GO" id="GO:0007420">
    <property type="term" value="P:brain development"/>
    <property type="evidence" value="ECO:0007669"/>
    <property type="project" value="TreeGrafter"/>
</dbReference>
<dbReference type="FunFam" id="3.30.160.60:FF:003059">
    <property type="entry name" value="Zinc finger protein 335"/>
    <property type="match status" value="1"/>
</dbReference>
<dbReference type="Proteomes" id="UP000571582">
    <property type="component" value="Unassembled WGS sequence"/>
</dbReference>
<dbReference type="SUPFAM" id="SSF57667">
    <property type="entry name" value="beta-beta-alpha zinc fingers"/>
    <property type="match status" value="7"/>
</dbReference>
<keyword evidence="1" id="KW-0479">Metal-binding</keyword>
<feature type="domain" description="C2H2-type" evidence="7">
    <location>
        <begin position="544"/>
        <end position="571"/>
    </location>
</feature>
<feature type="compositionally biased region" description="Low complexity" evidence="6">
    <location>
        <begin position="24"/>
        <end position="42"/>
    </location>
</feature>
<gene>
    <name evidence="8" type="primary">Znf335</name>
    <name evidence="8" type="ORF">ALACHE_R07523</name>
</gene>
<dbReference type="GO" id="GO:0000978">
    <property type="term" value="F:RNA polymerase II cis-regulatory region sequence-specific DNA binding"/>
    <property type="evidence" value="ECO:0007669"/>
    <property type="project" value="TreeGrafter"/>
</dbReference>
<sequence length="1358" mass="149042">MEENAVQSSSDATPQAAREEPTESGLAVGSSDAVSADSSDAATGPELLSRADDSCVGQSSDSSGVSLEEVSEGSSSTDAVPRIYLPDSSSVAQSTLVSSVSTVSQSIMVSESPQVLVHSSVVTDGATAVSDSTASTSSDLGSAIDKIIESTIGPDIIQSCIAVTSAEDGRAETTQYLILQGPDDGAPMVSQMATSALANSLAIEAVADGPTSTCLDQPGPSKPSGQLEVLALPAQPNRVIKTDGGEELDQPDLETLEEMMEVVVVQQFKCKMCQYKSVSKKTLINHMKERHFQPVASTLALKKGRPRKVGAVPKTEDEEAPEEEDDDIMDAGAIDDPEEDSDYNPAEDEPRVRLPRYGRIVSTSSEERRRRRPGRPRKLLRLEDMSQDMPEGGEVEPLVTSQSTPSQELQNLEAASSSGLENGTGENVAEASISQSDSENKDPSSNTGAEDSDVIPRRRGRPSRRFLGKKYRKYYYKSPKPLMRPYLCRICGSRFLTHDDLRFHVNSHEANDPQLFKCLQCSYRSRRWSSLKEHMFNHVGSKPYKCEECNYTSVYKKDVIRHSTVHSRDRKKRADPPPKLNSFPCPVCNRVYPMQKRLTQHMKTHSTEKPHMCDKCGKSFKKRYTFKMHLLTHIQAIANRRFKCEFCDYVCEDKKVLLNHQLSHMNDKPYKCSVCKYSTFREDFLVSHMAVKHTGGKPFACEFCHFTTKHKKNLRLHVQCRHADSFEEWAQKHPEEPPCRRRPFFTLQQIEELKQQHSQVQAPAEPEASPPVSAIPGPSSSRCSLPTPSVLSQGATIIYEQDAAGSAELATQTALDLLLNMSTQRELATGSLQVGRVKGSQACWGLAQGGFPALFCCRDALQSLQQKLVMLHMAESGQALVQEAYGEASLSGSELQQITIPFSGTAEYSIIAPISEEIQAPATLSEEESPAETAHTVVVSGAVMTEEALKDHSNHYIMSSSVPGSQFQTMEPLSGDAAFSSPAEGQEAQPAGVKWPLVQCVTRQLQKDSSLSPAFEGHEVSFPKVKWPAIQGAAKKLTCKVSTAKKLSCKISTAKKFSCKICTAMFTGRAEMESHKRAHIGPSTFKCPDCPFTATLWPEVRSHMVQHANLRPHKCPHCSFASKNKKDLRRHMLTHTNEKPFVCQVCGQRFNRNGHLKFHTQRLHSSEGKRPGPAAAQQTIILKSDEDTLATLHTALQAGQAVLAPERLQQALGQEHILVAQEQSVTSQEEAAYIQEITTADGQTVQHLVTADNQVQYIIAQEGVPHLLPQEYVVVPEGHHIQVQDGQITHIQYEQGGQFLPESQIQYMPVSPEQQLVTQAQLEAAAHSAVSAVADAAMAQAQGVFTAEAAAEQMQQLQ</sequence>
<protein>
    <submittedName>
        <fullName evidence="8">ZN335 protein</fullName>
    </submittedName>
</protein>
<keyword evidence="9" id="KW-1185">Reference proteome</keyword>
<keyword evidence="4" id="KW-0862">Zinc</keyword>
<feature type="region of interest" description="Disordered" evidence="6">
    <location>
        <begin position="304"/>
        <end position="462"/>
    </location>
</feature>
<feature type="compositionally biased region" description="Low complexity" evidence="6">
    <location>
        <begin position="54"/>
        <end position="76"/>
    </location>
</feature>
<feature type="domain" description="C2H2-type" evidence="7">
    <location>
        <begin position="1057"/>
        <end position="1084"/>
    </location>
</feature>
<dbReference type="GO" id="GO:0008270">
    <property type="term" value="F:zinc ion binding"/>
    <property type="evidence" value="ECO:0007669"/>
    <property type="project" value="UniProtKB-KW"/>
</dbReference>
<keyword evidence="2" id="KW-0677">Repeat</keyword>
<dbReference type="GO" id="GO:0050769">
    <property type="term" value="P:positive regulation of neurogenesis"/>
    <property type="evidence" value="ECO:0007669"/>
    <property type="project" value="TreeGrafter"/>
</dbReference>
<dbReference type="PANTHER" id="PTHR24403">
    <property type="entry name" value="ZINC FINGER PROTEIN"/>
    <property type="match status" value="1"/>
</dbReference>
<dbReference type="GO" id="GO:0045944">
    <property type="term" value="P:positive regulation of transcription by RNA polymerase II"/>
    <property type="evidence" value="ECO:0007669"/>
    <property type="project" value="TreeGrafter"/>
</dbReference>
<organism evidence="8 9">
    <name type="scientific">Alaudala cheleensis</name>
    <name type="common">Asian short-toed lark</name>
    <dbReference type="NCBI Taxonomy" id="670337"/>
    <lineage>
        <taxon>Eukaryota</taxon>
        <taxon>Metazoa</taxon>
        <taxon>Chordata</taxon>
        <taxon>Craniata</taxon>
        <taxon>Vertebrata</taxon>
        <taxon>Euteleostomi</taxon>
        <taxon>Archelosauria</taxon>
        <taxon>Archosauria</taxon>
        <taxon>Dinosauria</taxon>
        <taxon>Saurischia</taxon>
        <taxon>Theropoda</taxon>
        <taxon>Coelurosauria</taxon>
        <taxon>Aves</taxon>
        <taxon>Neognathae</taxon>
        <taxon>Neoaves</taxon>
        <taxon>Telluraves</taxon>
        <taxon>Australaves</taxon>
        <taxon>Passeriformes</taxon>
        <taxon>Sylvioidea</taxon>
        <taxon>Alaudidae</taxon>
        <taxon>Alaudala</taxon>
    </lineage>
</organism>
<evidence type="ECO:0000256" key="4">
    <source>
        <dbReference type="ARBA" id="ARBA00022833"/>
    </source>
</evidence>
<dbReference type="Gene3D" id="3.30.160.60">
    <property type="entry name" value="Classic Zinc Finger"/>
    <property type="match status" value="7"/>
</dbReference>
<feature type="domain" description="C2H2-type" evidence="7">
    <location>
        <begin position="516"/>
        <end position="543"/>
    </location>
</feature>
<dbReference type="Pfam" id="PF00096">
    <property type="entry name" value="zf-C2H2"/>
    <property type="match status" value="1"/>
</dbReference>
<feature type="domain" description="C2H2-type" evidence="7">
    <location>
        <begin position="1113"/>
        <end position="1140"/>
    </location>
</feature>
<dbReference type="SMART" id="SM00355">
    <property type="entry name" value="ZnF_C2H2"/>
    <property type="match status" value="13"/>
</dbReference>
<name>A0A7L2CJ55_9PASS</name>
<feature type="region of interest" description="Disordered" evidence="6">
    <location>
        <begin position="755"/>
        <end position="786"/>
    </location>
</feature>
<dbReference type="InterPro" id="IPR050688">
    <property type="entry name" value="Zinc_finger/UBP_domain"/>
</dbReference>
<feature type="compositionally biased region" description="Polar residues" evidence="6">
    <location>
        <begin position="432"/>
        <end position="449"/>
    </location>
</feature>
<dbReference type="InterPro" id="IPR036236">
    <property type="entry name" value="Znf_C2H2_sf"/>
</dbReference>
<dbReference type="PANTHER" id="PTHR24403:SF36">
    <property type="entry name" value="ZINC FINGER PROTEIN 335"/>
    <property type="match status" value="1"/>
</dbReference>
<proteinExistence type="predicted"/>
<feature type="region of interest" description="Disordered" evidence="6">
    <location>
        <begin position="1"/>
        <end position="81"/>
    </location>
</feature>
<evidence type="ECO:0000256" key="3">
    <source>
        <dbReference type="ARBA" id="ARBA00022771"/>
    </source>
</evidence>
<feature type="domain" description="C2H2-type" evidence="7">
    <location>
        <begin position="583"/>
        <end position="610"/>
    </location>
</feature>
<feature type="compositionally biased region" description="Acidic residues" evidence="6">
    <location>
        <begin position="316"/>
        <end position="347"/>
    </location>
</feature>
<feature type="domain" description="C2H2-type" evidence="7">
    <location>
        <begin position="1141"/>
        <end position="1169"/>
    </location>
</feature>
<evidence type="ECO:0000313" key="8">
    <source>
        <dbReference type="EMBL" id="NXQ36616.1"/>
    </source>
</evidence>
<feature type="domain" description="C2H2-type" evidence="7">
    <location>
        <begin position="611"/>
        <end position="633"/>
    </location>
</feature>
<dbReference type="EMBL" id="VWYE01028374">
    <property type="protein sequence ID" value="NXQ36616.1"/>
    <property type="molecule type" value="Genomic_DNA"/>
</dbReference>
<evidence type="ECO:0000256" key="5">
    <source>
        <dbReference type="PROSITE-ProRule" id="PRU00042"/>
    </source>
</evidence>
<evidence type="ECO:0000256" key="2">
    <source>
        <dbReference type="ARBA" id="ARBA00022737"/>
    </source>
</evidence>
<evidence type="ECO:0000313" key="9">
    <source>
        <dbReference type="Proteomes" id="UP000571582"/>
    </source>
</evidence>
<feature type="compositionally biased region" description="Polar residues" evidence="6">
    <location>
        <begin position="399"/>
        <end position="425"/>
    </location>
</feature>
<dbReference type="PROSITE" id="PS00028">
    <property type="entry name" value="ZINC_FINGER_C2H2_1"/>
    <property type="match status" value="6"/>
</dbReference>
<comment type="caution">
    <text evidence="8">The sequence shown here is derived from an EMBL/GenBank/DDBJ whole genome shotgun (WGS) entry which is preliminary data.</text>
</comment>
<reference evidence="8 9" key="1">
    <citation type="submission" date="2019-09" db="EMBL/GenBank/DDBJ databases">
        <title>Bird 10,000 Genomes (B10K) Project - Family phase.</title>
        <authorList>
            <person name="Zhang G."/>
        </authorList>
    </citation>
    <scope>NUCLEOTIDE SEQUENCE [LARGE SCALE GENOMIC DNA]</scope>
    <source>
        <strain evidence="8">B10K-DU-001-15</strain>
        <tissue evidence="8">Muscle</tissue>
    </source>
</reference>
<dbReference type="FunFam" id="3.30.160.60:FF:000100">
    <property type="entry name" value="Zinc finger 45-like"/>
    <property type="match status" value="1"/>
</dbReference>
<feature type="non-terminal residue" evidence="8">
    <location>
        <position position="1"/>
    </location>
</feature>
<feature type="compositionally biased region" description="Low complexity" evidence="6">
    <location>
        <begin position="759"/>
        <end position="774"/>
    </location>
</feature>
<feature type="domain" description="C2H2-type" evidence="7">
    <location>
        <begin position="670"/>
        <end position="698"/>
    </location>
</feature>
<dbReference type="FunFam" id="3.30.160.60:FF:000796">
    <property type="entry name" value="Zinc finger protein 335"/>
    <property type="match status" value="1"/>
</dbReference>
<evidence type="ECO:0000256" key="6">
    <source>
        <dbReference type="SAM" id="MobiDB-lite"/>
    </source>
</evidence>
<dbReference type="GO" id="GO:0005634">
    <property type="term" value="C:nucleus"/>
    <property type="evidence" value="ECO:0007669"/>
    <property type="project" value="TreeGrafter"/>
</dbReference>
<evidence type="ECO:0000256" key="1">
    <source>
        <dbReference type="ARBA" id="ARBA00022723"/>
    </source>
</evidence>
<dbReference type="FunFam" id="3.30.160.60:FF:000444">
    <property type="entry name" value="Zinc finger protein 335"/>
    <property type="match status" value="1"/>
</dbReference>
<feature type="domain" description="C2H2-type" evidence="7">
    <location>
        <begin position="642"/>
        <end position="669"/>
    </location>
</feature>
<dbReference type="PROSITE" id="PS50157">
    <property type="entry name" value="ZINC_FINGER_C2H2_2"/>
    <property type="match status" value="10"/>
</dbReference>